<dbReference type="GO" id="GO:0042132">
    <property type="term" value="F:fructose 1,6-bisphosphate 1-phosphatase activity"/>
    <property type="evidence" value="ECO:0007669"/>
    <property type="project" value="UniProtKB-UniRule"/>
</dbReference>
<dbReference type="AlphaFoldDB" id="A0AAJ5JLQ6"/>
<dbReference type="Gene3D" id="3.60.21.10">
    <property type="match status" value="1"/>
</dbReference>
<accession>A0AAJ5JLQ6</accession>
<dbReference type="EMBL" id="CP038865">
    <property type="protein sequence ID" value="QCA28455.1"/>
    <property type="molecule type" value="Genomic_DNA"/>
</dbReference>
<dbReference type="InterPro" id="IPR029052">
    <property type="entry name" value="Metallo-depent_PP-like"/>
</dbReference>
<keyword evidence="1 4" id="KW-0378">Hydrolase</keyword>
<dbReference type="Pfam" id="PF06874">
    <property type="entry name" value="FBPase_2"/>
    <property type="match status" value="1"/>
</dbReference>
<comment type="cofactor">
    <cofactor evidence="4">
        <name>Mn(2+)</name>
        <dbReference type="ChEBI" id="CHEBI:29035"/>
    </cofactor>
</comment>
<dbReference type="SUPFAM" id="SSF56300">
    <property type="entry name" value="Metallo-dependent phosphatases"/>
    <property type="match status" value="1"/>
</dbReference>
<dbReference type="RefSeq" id="WP_135253670.1">
    <property type="nucleotide sequence ID" value="NZ_CP038865.1"/>
</dbReference>
<dbReference type="InterPro" id="IPR009164">
    <property type="entry name" value="FBPtase_class3"/>
</dbReference>
<protein>
    <recommendedName>
        <fullName evidence="4">Fructose-1,6-bisphosphatase class 3</fullName>
        <shortName evidence="4">FBPase class 3</shortName>
        <ecNumber evidence="4">3.1.3.11</ecNumber>
    </recommendedName>
    <alternativeName>
        <fullName evidence="4">D-fructose-1,6-bisphosphate 1-phosphohydrolase class 3</fullName>
    </alternativeName>
</protein>
<evidence type="ECO:0000256" key="3">
    <source>
        <dbReference type="ARBA" id="ARBA00023277"/>
    </source>
</evidence>
<proteinExistence type="inferred from homology"/>
<evidence type="ECO:0000313" key="5">
    <source>
        <dbReference type="EMBL" id="QCA28455.1"/>
    </source>
</evidence>
<dbReference type="Proteomes" id="UP000297725">
    <property type="component" value="Unassembled WGS sequence"/>
</dbReference>
<organism evidence="6 8">
    <name type="scientific">Vagococcus xieshaowenii</name>
    <dbReference type="NCBI Taxonomy" id="2562451"/>
    <lineage>
        <taxon>Bacteria</taxon>
        <taxon>Bacillati</taxon>
        <taxon>Bacillota</taxon>
        <taxon>Bacilli</taxon>
        <taxon>Lactobacillales</taxon>
        <taxon>Enterococcaceae</taxon>
        <taxon>Vagococcus</taxon>
    </lineage>
</organism>
<reference evidence="6 8" key="1">
    <citation type="submission" date="2019-03" db="EMBL/GenBank/DDBJ databases">
        <title>Vagococcus sp. was isolated fron gut of Carduelis flavirostris.</title>
        <authorList>
            <person name="Ge Y."/>
        </authorList>
    </citation>
    <scope>NUCLEOTIDE SEQUENCE [LARGE SCALE GENOMIC DNA]</scope>
    <source>
        <strain evidence="6 8">CF-210</strain>
    </source>
</reference>
<dbReference type="Proteomes" id="UP000296883">
    <property type="component" value="Chromosome"/>
</dbReference>
<dbReference type="HAMAP" id="MF_01854">
    <property type="entry name" value="FBPase_class3"/>
    <property type="match status" value="1"/>
</dbReference>
<evidence type="ECO:0000313" key="6">
    <source>
        <dbReference type="EMBL" id="TFZ42790.1"/>
    </source>
</evidence>
<comment type="pathway">
    <text evidence="4">Carbohydrate biosynthesis; gluconeogenesis.</text>
</comment>
<evidence type="ECO:0000256" key="1">
    <source>
        <dbReference type="ARBA" id="ARBA00022801"/>
    </source>
</evidence>
<sequence>MKKYYQLLKKNFKEKESVLTEIINLEAISNLPKGTEHFVSDIHGEYGSFDHVMRTGSGSIREKVKEVFLDHPLNQIDELCELIYYPERTIVKQISKRNTQEINNWYISNLLTLLPIVKKTGQKYTRSKVRKALSPQFSYIIEELLNEIDNLEAKQAYFDAIIMKLIELEQMDDLMISLCYTIQRLSVDHLHVVGDIYDRGPKPDDIMDTLMAHHSVDIQWGNHDIIWLATLAGSPQAMINVIRICARYGNLSIIEDSYGINIRPLIDFATAHYPPTRNFAPHLDDKTLPELAKEQANSVQQACAIIQFKLEEQLIQRRPEFLMNERQMLSNIDFTQKTIRINNQTYPLEHFNPITIDKNLPTQLTQQEDQLTRILLKNFQHSDRLRKHMNFLIEKGSMYLCYNDNLLYHGCIPLHSNGDFKSLHIEEKNYFGKALLDYYEKHVRFSYQHPDCSDDLSTDLLWYLWTGECSSLFGKKAMTTFERYYLTDKQTHKEEKNPYYELREREEICQRILKEFNLSTEGHIINGHTPVKEKTGESPIKANGKMLVIDGGYAKGYQKTTGVAGYTLLSNSYGIQIATHHPFSSIDDALTHQECYLSIRRLVETVDQRKTVKSTTIGKKIQEEINDLMYIFNHFEEL</sequence>
<evidence type="ECO:0000256" key="2">
    <source>
        <dbReference type="ARBA" id="ARBA00023211"/>
    </source>
</evidence>
<name>A0AAJ5JLQ6_9ENTE</name>
<comment type="similarity">
    <text evidence="4">Belongs to the FBPase class 3 family.</text>
</comment>
<keyword evidence="2 4" id="KW-0464">Manganese</keyword>
<reference evidence="5 7" key="2">
    <citation type="journal article" date="2020" name="Int. J. Syst. Evol. Microbiol.">
        <title>Vagococcus xieshaowenii sp. nov., isolated from snow finch (Montifringilla taczanowskii) cloacal content.</title>
        <authorList>
            <person name="Ge Y."/>
            <person name="Yang J."/>
            <person name="Lai X.H."/>
            <person name="Zhang G."/>
            <person name="Jin D."/>
            <person name="Lu S."/>
            <person name="Wang B."/>
            <person name="Huang Y."/>
            <person name="Huang Y."/>
            <person name="Ren Z."/>
            <person name="Zhang X."/>
            <person name="Xu J."/>
        </authorList>
    </citation>
    <scope>NUCLEOTIDE SEQUENCE [LARGE SCALE GENOMIC DNA]</scope>
    <source>
        <strain evidence="7">personal::cf-49</strain>
        <strain evidence="5">Personal::cf-49</strain>
    </source>
</reference>
<dbReference type="GO" id="GO:0006094">
    <property type="term" value="P:gluconeogenesis"/>
    <property type="evidence" value="ECO:0007669"/>
    <property type="project" value="UniProtKB-UniRule"/>
</dbReference>
<evidence type="ECO:0000313" key="7">
    <source>
        <dbReference type="Proteomes" id="UP000296883"/>
    </source>
</evidence>
<keyword evidence="3 4" id="KW-0119">Carbohydrate metabolism</keyword>
<evidence type="ECO:0000256" key="4">
    <source>
        <dbReference type="HAMAP-Rule" id="MF_01854"/>
    </source>
</evidence>
<gene>
    <name evidence="4" type="primary">fbp</name>
    <name evidence="6" type="ORF">E4031_02060</name>
    <name evidence="5" type="ORF">E4Z98_03680</name>
</gene>
<dbReference type="EMBL" id="SRHU01000008">
    <property type="protein sequence ID" value="TFZ42790.1"/>
    <property type="molecule type" value="Genomic_DNA"/>
</dbReference>
<evidence type="ECO:0000313" key="8">
    <source>
        <dbReference type="Proteomes" id="UP000297725"/>
    </source>
</evidence>
<comment type="catalytic activity">
    <reaction evidence="4">
        <text>beta-D-fructose 1,6-bisphosphate + H2O = beta-D-fructose 6-phosphate + phosphate</text>
        <dbReference type="Rhea" id="RHEA:11064"/>
        <dbReference type="ChEBI" id="CHEBI:15377"/>
        <dbReference type="ChEBI" id="CHEBI:32966"/>
        <dbReference type="ChEBI" id="CHEBI:43474"/>
        <dbReference type="ChEBI" id="CHEBI:57634"/>
        <dbReference type="EC" id="3.1.3.11"/>
    </reaction>
</comment>
<keyword evidence="7" id="KW-1185">Reference proteome</keyword>
<dbReference type="EC" id="3.1.3.11" evidence="4"/>
<dbReference type="PIRSF" id="PIRSF000906">
    <property type="entry name" value="FBPtase_Bacill"/>
    <property type="match status" value="1"/>
</dbReference>